<evidence type="ECO:0000256" key="4">
    <source>
        <dbReference type="ARBA" id="ARBA00022656"/>
    </source>
</evidence>
<dbReference type="InterPro" id="IPR050557">
    <property type="entry name" value="RTX_toxin/Mannuronan_C5-epim"/>
</dbReference>
<dbReference type="Gene3D" id="2.150.10.10">
    <property type="entry name" value="Serralysin-like metalloprotease, C-terminal"/>
    <property type="match status" value="1"/>
</dbReference>
<feature type="region of interest" description="Disordered" evidence="8">
    <location>
        <begin position="444"/>
        <end position="465"/>
    </location>
</feature>
<proteinExistence type="predicted"/>
<keyword evidence="3" id="KW-0964">Secreted</keyword>
<dbReference type="InterPro" id="IPR003995">
    <property type="entry name" value="RTX_toxin_determinant-A"/>
</dbReference>
<dbReference type="EMBL" id="FNRT01000002">
    <property type="protein sequence ID" value="SED17514.1"/>
    <property type="molecule type" value="Genomic_DNA"/>
</dbReference>
<feature type="chain" id="PRO_5011598935" evidence="9">
    <location>
        <begin position="27"/>
        <end position="480"/>
    </location>
</feature>
<dbReference type="InterPro" id="IPR011049">
    <property type="entry name" value="Serralysin-like_metalloprot_C"/>
</dbReference>
<dbReference type="PRINTS" id="PR00313">
    <property type="entry name" value="CABNDNGRPT"/>
</dbReference>
<dbReference type="PANTHER" id="PTHR38340:SF1">
    <property type="entry name" value="S-LAYER PROTEIN"/>
    <property type="match status" value="1"/>
</dbReference>
<dbReference type="GO" id="GO:0016020">
    <property type="term" value="C:membrane"/>
    <property type="evidence" value="ECO:0007669"/>
    <property type="project" value="UniProtKB-SubCell"/>
</dbReference>
<dbReference type="Proteomes" id="UP000198742">
    <property type="component" value="Unassembled WGS sequence"/>
</dbReference>
<evidence type="ECO:0000256" key="3">
    <source>
        <dbReference type="ARBA" id="ARBA00022525"/>
    </source>
</evidence>
<keyword evidence="11" id="KW-1185">Reference proteome</keyword>
<evidence type="ECO:0000313" key="10">
    <source>
        <dbReference type="EMBL" id="SED17514.1"/>
    </source>
</evidence>
<dbReference type="GO" id="GO:0005576">
    <property type="term" value="C:extracellular region"/>
    <property type="evidence" value="ECO:0007669"/>
    <property type="project" value="UniProtKB-SubCell"/>
</dbReference>
<dbReference type="OrthoDB" id="3771445at2"/>
<dbReference type="Pfam" id="PF00353">
    <property type="entry name" value="HemolysinCabind"/>
    <property type="match status" value="6"/>
</dbReference>
<evidence type="ECO:0000256" key="8">
    <source>
        <dbReference type="SAM" id="MobiDB-lite"/>
    </source>
</evidence>
<comment type="subcellular location">
    <subcellularLocation>
        <location evidence="1">Membrane</location>
    </subcellularLocation>
    <subcellularLocation>
        <location evidence="2">Secreted</location>
    </subcellularLocation>
</comment>
<sequence>MKPGPVALALSAFALAALVQVAPASAEPATCQGMPVTTQGDTGTDGDDVMVVGPGQKSVTTGAGDDIVCIRLTEDDDVKRYLFLDTGPGDDAVRNETTSSPRGVTVMLGAGADTFVGSDSDETVYAGPGLSGGTSDTEIDVIDAGGGDDYVATGSEASGATNPDVVATGPGDDRVEWAGQQVTGSLDLGDGSNYLTLAEGWVGDVAIDAPSATVTAAGTTVLRWSGHVADYQLRFPNLRTSFVGTDADERVTYWPEVRTDDGSSSVPLDPDRRLEVDLRGGDDRLDLWESASGSMTGGAGRDMLHGGGWCRASKVRLGSTYDCEVGRGATVHFSSTIDAWEKAVVLADEVDVVGTSGPDVIKVGGQTRVRLDGRGGDDVLTTIGSAGAGRNPRPAVVRGGAGDDELRGGHLADRLVGGPGADLVRGNGGDDVVLGGAGRDRMFGGKGDDTLLGGPGRDRADGQKGRDRCVAEILHSCERR</sequence>
<name>A0A1H4YK18_9ACTN</name>
<evidence type="ECO:0000256" key="5">
    <source>
        <dbReference type="ARBA" id="ARBA00022737"/>
    </source>
</evidence>
<dbReference type="RefSeq" id="WP_090971149.1">
    <property type="nucleotide sequence ID" value="NZ_FNRT01000002.1"/>
</dbReference>
<keyword evidence="9" id="KW-0732">Signal</keyword>
<keyword evidence="7" id="KW-0472">Membrane</keyword>
<keyword evidence="4" id="KW-0800">Toxin</keyword>
<dbReference type="STRING" id="402596.SAMN04489844_3839"/>
<reference evidence="11" key="1">
    <citation type="submission" date="2016-10" db="EMBL/GenBank/DDBJ databases">
        <authorList>
            <person name="Varghese N."/>
            <person name="Submissions S."/>
        </authorList>
    </citation>
    <scope>NUCLEOTIDE SEQUENCE [LARGE SCALE GENOMIC DNA]</scope>
    <source>
        <strain evidence="11">DSM 22017</strain>
    </source>
</reference>
<feature type="compositionally biased region" description="Basic and acidic residues" evidence="8">
    <location>
        <begin position="456"/>
        <end position="465"/>
    </location>
</feature>
<evidence type="ECO:0000256" key="6">
    <source>
        <dbReference type="ARBA" id="ARBA00023026"/>
    </source>
</evidence>
<dbReference type="SUPFAM" id="SSF51120">
    <property type="entry name" value="beta-Roll"/>
    <property type="match status" value="1"/>
</dbReference>
<feature type="signal peptide" evidence="9">
    <location>
        <begin position="1"/>
        <end position="26"/>
    </location>
</feature>
<evidence type="ECO:0000313" key="11">
    <source>
        <dbReference type="Proteomes" id="UP000198742"/>
    </source>
</evidence>
<dbReference type="GO" id="GO:0005509">
    <property type="term" value="F:calcium ion binding"/>
    <property type="evidence" value="ECO:0007669"/>
    <property type="project" value="InterPro"/>
</dbReference>
<evidence type="ECO:0000256" key="1">
    <source>
        <dbReference type="ARBA" id="ARBA00004370"/>
    </source>
</evidence>
<dbReference type="GO" id="GO:0090729">
    <property type="term" value="F:toxin activity"/>
    <property type="evidence" value="ECO:0007669"/>
    <property type="project" value="UniProtKB-KW"/>
</dbReference>
<evidence type="ECO:0000256" key="2">
    <source>
        <dbReference type="ARBA" id="ARBA00004613"/>
    </source>
</evidence>
<keyword evidence="6" id="KW-0843">Virulence</keyword>
<evidence type="ECO:0000256" key="7">
    <source>
        <dbReference type="ARBA" id="ARBA00023136"/>
    </source>
</evidence>
<evidence type="ECO:0000256" key="9">
    <source>
        <dbReference type="SAM" id="SignalP"/>
    </source>
</evidence>
<gene>
    <name evidence="10" type="ORF">SAMN04489844_3839</name>
</gene>
<dbReference type="AlphaFoldDB" id="A0A1H4YK18"/>
<dbReference type="InterPro" id="IPR001343">
    <property type="entry name" value="Hemolysn_Ca-bd"/>
</dbReference>
<keyword evidence="5" id="KW-0677">Repeat</keyword>
<accession>A0A1H4YK18</accession>
<dbReference type="Gene3D" id="2.160.20.160">
    <property type="match status" value="1"/>
</dbReference>
<protein>
    <submittedName>
        <fullName evidence="10">Ca2+-binding protein, RTX toxin-related</fullName>
    </submittedName>
</protein>
<organism evidence="10 11">
    <name type="scientific">Nocardioides exalbidus</name>
    <dbReference type="NCBI Taxonomy" id="402596"/>
    <lineage>
        <taxon>Bacteria</taxon>
        <taxon>Bacillati</taxon>
        <taxon>Actinomycetota</taxon>
        <taxon>Actinomycetes</taxon>
        <taxon>Propionibacteriales</taxon>
        <taxon>Nocardioidaceae</taxon>
        <taxon>Nocardioides</taxon>
    </lineage>
</organism>
<dbReference type="PANTHER" id="PTHR38340">
    <property type="entry name" value="S-LAYER PROTEIN"/>
    <property type="match status" value="1"/>
</dbReference>
<dbReference type="PRINTS" id="PR01488">
    <property type="entry name" value="RTXTOXINA"/>
</dbReference>